<accession>X1JJU7</accession>
<feature type="non-terminal residue" evidence="1">
    <location>
        <position position="68"/>
    </location>
</feature>
<name>X1JJU7_9ZZZZ</name>
<reference evidence="1" key="1">
    <citation type="journal article" date="2014" name="Front. Microbiol.">
        <title>High frequency of phylogenetically diverse reductive dehalogenase-homologous genes in deep subseafloor sedimentary metagenomes.</title>
        <authorList>
            <person name="Kawai M."/>
            <person name="Futagami T."/>
            <person name="Toyoda A."/>
            <person name="Takaki Y."/>
            <person name="Nishi S."/>
            <person name="Hori S."/>
            <person name="Arai W."/>
            <person name="Tsubouchi T."/>
            <person name="Morono Y."/>
            <person name="Uchiyama I."/>
            <person name="Ito T."/>
            <person name="Fujiyama A."/>
            <person name="Inagaki F."/>
            <person name="Takami H."/>
        </authorList>
    </citation>
    <scope>NUCLEOTIDE SEQUENCE</scope>
    <source>
        <strain evidence="1">Expedition CK06-06</strain>
    </source>
</reference>
<comment type="caution">
    <text evidence="1">The sequence shown here is derived from an EMBL/GenBank/DDBJ whole genome shotgun (WGS) entry which is preliminary data.</text>
</comment>
<dbReference type="EMBL" id="BARU01046878">
    <property type="protein sequence ID" value="GAH94362.1"/>
    <property type="molecule type" value="Genomic_DNA"/>
</dbReference>
<gene>
    <name evidence="1" type="ORF">S03H2_70506</name>
</gene>
<organism evidence="1">
    <name type="scientific">marine sediment metagenome</name>
    <dbReference type="NCBI Taxonomy" id="412755"/>
    <lineage>
        <taxon>unclassified sequences</taxon>
        <taxon>metagenomes</taxon>
        <taxon>ecological metagenomes</taxon>
    </lineage>
</organism>
<protein>
    <submittedName>
        <fullName evidence="1">Uncharacterized protein</fullName>
    </submittedName>
</protein>
<sequence length="68" mass="7993">MKKDHLLEEYLRRLRLSTILREYPKMVQEAARNGSDYEGFLLALVEQEALTREANGIRRRIKQAGFLS</sequence>
<evidence type="ECO:0000313" key="1">
    <source>
        <dbReference type="EMBL" id="GAH94362.1"/>
    </source>
</evidence>
<dbReference type="AlphaFoldDB" id="X1JJU7"/>
<proteinExistence type="predicted"/>